<evidence type="ECO:0000256" key="1">
    <source>
        <dbReference type="SAM" id="Phobius"/>
    </source>
</evidence>
<name>A0A7C2FET9_9CREN</name>
<keyword evidence="1" id="KW-1133">Transmembrane helix</keyword>
<keyword evidence="1" id="KW-0472">Membrane</keyword>
<protein>
    <submittedName>
        <fullName evidence="2">Uncharacterized protein</fullName>
    </submittedName>
</protein>
<keyword evidence="1" id="KW-0812">Transmembrane</keyword>
<evidence type="ECO:0000313" key="2">
    <source>
        <dbReference type="EMBL" id="HEF87701.1"/>
    </source>
</evidence>
<proteinExistence type="predicted"/>
<gene>
    <name evidence="2" type="ORF">ENP55_05365</name>
</gene>
<comment type="caution">
    <text evidence="2">The sequence shown here is derived from an EMBL/GenBank/DDBJ whole genome shotgun (WGS) entry which is preliminary data.</text>
</comment>
<sequence>MKTPVLALALLSILILTSPLTALSGAGDRALPLSNISASITVDGDPDEWGVFDCTGKAPGLHLETVNGIPQWIWCDPQRDERTDFVNPDPRVDLLQFRVTADENYLYGLIIINNMDFKIGDNGATIVAIAINRNGSTTGEEWFSGDSETRVSSNGVWQYQMVVNLADSRYQDITQVTDGLQSNWGGIFYIVDSTWSHMTDGDSMVGADVSNNAVEFMVKWDTIGGVPSGGSFFLRISLITGRGWSNYDGNGGGFWDVGNASDALDAVTETGPNTWEEVQDGVVDYYIDLYFETTPPYYPVPEPGLLIGVATAVSVFAMLFLLKRRE</sequence>
<dbReference type="AlphaFoldDB" id="A0A7C2FET9"/>
<feature type="transmembrane region" description="Helical" evidence="1">
    <location>
        <begin position="304"/>
        <end position="322"/>
    </location>
</feature>
<dbReference type="EMBL" id="DSJT01000028">
    <property type="protein sequence ID" value="HEF87701.1"/>
    <property type="molecule type" value="Genomic_DNA"/>
</dbReference>
<organism evidence="2">
    <name type="scientific">Thermosphaera aggregans</name>
    <dbReference type="NCBI Taxonomy" id="54254"/>
    <lineage>
        <taxon>Archaea</taxon>
        <taxon>Thermoproteota</taxon>
        <taxon>Thermoprotei</taxon>
        <taxon>Desulfurococcales</taxon>
        <taxon>Desulfurococcaceae</taxon>
        <taxon>Thermosphaera</taxon>
    </lineage>
</organism>
<reference evidence="2" key="1">
    <citation type="journal article" date="2020" name="mSystems">
        <title>Genome- and Community-Level Interaction Insights into Carbon Utilization and Element Cycling Functions of Hydrothermarchaeota in Hydrothermal Sediment.</title>
        <authorList>
            <person name="Zhou Z."/>
            <person name="Liu Y."/>
            <person name="Xu W."/>
            <person name="Pan J."/>
            <person name="Luo Z.H."/>
            <person name="Li M."/>
        </authorList>
    </citation>
    <scope>NUCLEOTIDE SEQUENCE [LARGE SCALE GENOMIC DNA]</scope>
    <source>
        <strain evidence="2">SpSt-23</strain>
    </source>
</reference>
<accession>A0A7C2FET9</accession>